<dbReference type="CDD" id="cd18159">
    <property type="entry name" value="REC_OmpR_NsrR-like"/>
    <property type="match status" value="1"/>
</dbReference>
<dbReference type="PROSITE" id="PS51755">
    <property type="entry name" value="OMPR_PHOB"/>
    <property type="match status" value="1"/>
</dbReference>
<keyword evidence="4 7" id="KW-0238">DNA-binding</keyword>
<dbReference type="SUPFAM" id="SSF46894">
    <property type="entry name" value="C-terminal effector domain of the bipartite response regulators"/>
    <property type="match status" value="1"/>
</dbReference>
<evidence type="ECO:0000259" key="9">
    <source>
        <dbReference type="PROSITE" id="PS51755"/>
    </source>
</evidence>
<dbReference type="InterPro" id="IPR036388">
    <property type="entry name" value="WH-like_DNA-bd_sf"/>
</dbReference>
<dbReference type="Gene3D" id="3.40.50.2300">
    <property type="match status" value="1"/>
</dbReference>
<dbReference type="GO" id="GO:0000976">
    <property type="term" value="F:transcription cis-regulatory region binding"/>
    <property type="evidence" value="ECO:0007669"/>
    <property type="project" value="TreeGrafter"/>
</dbReference>
<evidence type="ECO:0000256" key="2">
    <source>
        <dbReference type="ARBA" id="ARBA00023012"/>
    </source>
</evidence>
<evidence type="ECO:0000259" key="8">
    <source>
        <dbReference type="PROSITE" id="PS50110"/>
    </source>
</evidence>
<dbReference type="EMBL" id="CP048104">
    <property type="protein sequence ID" value="QKG84855.1"/>
    <property type="molecule type" value="Genomic_DNA"/>
</dbReference>
<dbReference type="RefSeq" id="WP_173222950.1">
    <property type="nucleotide sequence ID" value="NZ_CP048104.1"/>
</dbReference>
<proteinExistence type="predicted"/>
<dbReference type="InterPro" id="IPR001867">
    <property type="entry name" value="OmpR/PhoB-type_DNA-bd"/>
</dbReference>
<dbReference type="InterPro" id="IPR011006">
    <property type="entry name" value="CheY-like_superfamily"/>
</dbReference>
<evidence type="ECO:0000256" key="4">
    <source>
        <dbReference type="ARBA" id="ARBA00023125"/>
    </source>
</evidence>
<name>A0A7D4BHT8_9BACL</name>
<dbReference type="SMART" id="SM00448">
    <property type="entry name" value="REC"/>
    <property type="match status" value="1"/>
</dbReference>
<dbReference type="InterPro" id="IPR039420">
    <property type="entry name" value="WalR-like"/>
</dbReference>
<keyword evidence="5" id="KW-0804">Transcription</keyword>
<keyword evidence="11" id="KW-1185">Reference proteome</keyword>
<protein>
    <submittedName>
        <fullName evidence="10">Response regulator transcription factor</fullName>
    </submittedName>
</protein>
<gene>
    <name evidence="10" type="ORF">GXN76_10490</name>
</gene>
<dbReference type="PANTHER" id="PTHR48111">
    <property type="entry name" value="REGULATOR OF RPOS"/>
    <property type="match status" value="1"/>
</dbReference>
<reference evidence="10 11" key="1">
    <citation type="submission" date="2020-01" db="EMBL/GenBank/DDBJ databases">
        <authorList>
            <person name="Gulvik C.A."/>
            <person name="Batra D.G."/>
        </authorList>
    </citation>
    <scope>NUCLEOTIDE SEQUENCE [LARGE SCALE GENOMIC DNA]</scope>
    <source>
        <strain evidence="10 11">W9323</strain>
    </source>
</reference>
<sequence length="233" mass="27186">MAKILIVEDDPQIRQLLQAHIEKYGYEVVTAHDFDDVLQLFRAVRPNLVLMDVNLPRYDGFYWCKRIRLESVCPILFISAREGTMDQVMALESGADDYITKPFHYELVMAKIRSLLRRAFGAYAHPVGEQTLELEGLLLYPESLKLSRYEKDVDLSKKETVLIQILMSRPEQVISREYLTERLWDDQQFVDENTLNVNMTRVRKKLKSLGIDGAIETIRGAGYRLQVSWREEE</sequence>
<accession>A0A7D4BHT8</accession>
<feature type="domain" description="OmpR/PhoB-type" evidence="9">
    <location>
        <begin position="129"/>
        <end position="227"/>
    </location>
</feature>
<dbReference type="Gene3D" id="1.10.10.10">
    <property type="entry name" value="Winged helix-like DNA-binding domain superfamily/Winged helix DNA-binding domain"/>
    <property type="match status" value="1"/>
</dbReference>
<keyword evidence="2" id="KW-0902">Two-component regulatory system</keyword>
<dbReference type="KEGG" id="kpul:GXN76_10490"/>
<evidence type="ECO:0000256" key="1">
    <source>
        <dbReference type="ARBA" id="ARBA00022553"/>
    </source>
</evidence>
<dbReference type="Gene3D" id="6.10.250.690">
    <property type="match status" value="1"/>
</dbReference>
<dbReference type="SMART" id="SM00862">
    <property type="entry name" value="Trans_reg_C"/>
    <property type="match status" value="1"/>
</dbReference>
<dbReference type="InterPro" id="IPR001789">
    <property type="entry name" value="Sig_transdc_resp-reg_receiver"/>
</dbReference>
<dbReference type="Pfam" id="PF00072">
    <property type="entry name" value="Response_reg"/>
    <property type="match status" value="1"/>
</dbReference>
<dbReference type="InterPro" id="IPR016032">
    <property type="entry name" value="Sig_transdc_resp-reg_C-effctor"/>
</dbReference>
<keyword evidence="3" id="KW-0805">Transcription regulation</keyword>
<feature type="DNA-binding region" description="OmpR/PhoB-type" evidence="7">
    <location>
        <begin position="129"/>
        <end position="227"/>
    </location>
</feature>
<dbReference type="PROSITE" id="PS50110">
    <property type="entry name" value="RESPONSE_REGULATORY"/>
    <property type="match status" value="1"/>
</dbReference>
<feature type="domain" description="Response regulatory" evidence="8">
    <location>
        <begin position="3"/>
        <end position="116"/>
    </location>
</feature>
<evidence type="ECO:0000256" key="5">
    <source>
        <dbReference type="ARBA" id="ARBA00023163"/>
    </source>
</evidence>
<dbReference type="PANTHER" id="PTHR48111:SF31">
    <property type="entry name" value="TRANSCRIPTIONAL REGULATORY PROTEIN YXDJ"/>
    <property type="match status" value="1"/>
</dbReference>
<organism evidence="10 11">
    <name type="scientific">Kroppenstedtia pulmonis</name>
    <dbReference type="NCBI Taxonomy" id="1380685"/>
    <lineage>
        <taxon>Bacteria</taxon>
        <taxon>Bacillati</taxon>
        <taxon>Bacillota</taxon>
        <taxon>Bacilli</taxon>
        <taxon>Bacillales</taxon>
        <taxon>Thermoactinomycetaceae</taxon>
        <taxon>Kroppenstedtia</taxon>
    </lineage>
</organism>
<evidence type="ECO:0000256" key="6">
    <source>
        <dbReference type="PROSITE-ProRule" id="PRU00169"/>
    </source>
</evidence>
<dbReference type="GO" id="GO:0000156">
    <property type="term" value="F:phosphorelay response regulator activity"/>
    <property type="evidence" value="ECO:0007669"/>
    <property type="project" value="TreeGrafter"/>
</dbReference>
<dbReference type="Pfam" id="PF00486">
    <property type="entry name" value="Trans_reg_C"/>
    <property type="match status" value="1"/>
</dbReference>
<dbReference type="Proteomes" id="UP000503088">
    <property type="component" value="Chromosome"/>
</dbReference>
<keyword evidence="1 6" id="KW-0597">Phosphoprotein</keyword>
<evidence type="ECO:0000313" key="11">
    <source>
        <dbReference type="Proteomes" id="UP000503088"/>
    </source>
</evidence>
<evidence type="ECO:0000256" key="7">
    <source>
        <dbReference type="PROSITE-ProRule" id="PRU01091"/>
    </source>
</evidence>
<dbReference type="GO" id="GO:0006355">
    <property type="term" value="P:regulation of DNA-templated transcription"/>
    <property type="evidence" value="ECO:0007669"/>
    <property type="project" value="InterPro"/>
</dbReference>
<dbReference type="SUPFAM" id="SSF52172">
    <property type="entry name" value="CheY-like"/>
    <property type="match status" value="1"/>
</dbReference>
<evidence type="ECO:0000313" key="10">
    <source>
        <dbReference type="EMBL" id="QKG84855.1"/>
    </source>
</evidence>
<feature type="modified residue" description="4-aspartylphosphate" evidence="6">
    <location>
        <position position="52"/>
    </location>
</feature>
<dbReference type="GO" id="GO:0032993">
    <property type="term" value="C:protein-DNA complex"/>
    <property type="evidence" value="ECO:0007669"/>
    <property type="project" value="TreeGrafter"/>
</dbReference>
<dbReference type="AlphaFoldDB" id="A0A7D4BHT8"/>
<dbReference type="CDD" id="cd00383">
    <property type="entry name" value="trans_reg_C"/>
    <property type="match status" value="1"/>
</dbReference>
<evidence type="ECO:0000256" key="3">
    <source>
        <dbReference type="ARBA" id="ARBA00023015"/>
    </source>
</evidence>
<dbReference type="GO" id="GO:0005829">
    <property type="term" value="C:cytosol"/>
    <property type="evidence" value="ECO:0007669"/>
    <property type="project" value="TreeGrafter"/>
</dbReference>